<feature type="region of interest" description="Disordered" evidence="3">
    <location>
        <begin position="120"/>
        <end position="519"/>
    </location>
</feature>
<feature type="compositionally biased region" description="Basic and acidic residues" evidence="3">
    <location>
        <begin position="288"/>
        <end position="300"/>
    </location>
</feature>
<dbReference type="NCBIfam" id="TIGR02543">
    <property type="entry name" value="List_Bact_rpt"/>
    <property type="match status" value="1"/>
</dbReference>
<feature type="compositionally biased region" description="Basic and acidic residues" evidence="3">
    <location>
        <begin position="2077"/>
        <end position="2096"/>
    </location>
</feature>
<evidence type="ECO:0000313" key="7">
    <source>
        <dbReference type="Proteomes" id="UP000236146"/>
    </source>
</evidence>
<feature type="compositionally biased region" description="Low complexity" evidence="3">
    <location>
        <begin position="460"/>
        <end position="489"/>
    </location>
</feature>
<feature type="compositionally biased region" description="Pro residues" evidence="3">
    <location>
        <begin position="3074"/>
        <end position="3097"/>
    </location>
</feature>
<evidence type="ECO:0000256" key="4">
    <source>
        <dbReference type="SAM" id="Phobius"/>
    </source>
</evidence>
<name>A0A2K1SUU4_GARVA</name>
<dbReference type="OrthoDB" id="9776008at2"/>
<evidence type="ECO:0008006" key="8">
    <source>
        <dbReference type="Google" id="ProtNLM"/>
    </source>
</evidence>
<feature type="compositionally biased region" description="Polar residues" evidence="3">
    <location>
        <begin position="314"/>
        <end position="348"/>
    </location>
</feature>
<dbReference type="InterPro" id="IPR013378">
    <property type="entry name" value="InlB-like_B-rpt"/>
</dbReference>
<feature type="region of interest" description="Disordered" evidence="3">
    <location>
        <begin position="3072"/>
        <end position="3101"/>
    </location>
</feature>
<comment type="caution">
    <text evidence="6">The sequence shown here is derived from an EMBL/GenBank/DDBJ whole genome shotgun (WGS) entry which is preliminary data.</text>
</comment>
<keyword evidence="4" id="KW-0812">Transmembrane</keyword>
<feature type="compositionally biased region" description="Basic and acidic residues" evidence="3">
    <location>
        <begin position="256"/>
        <end position="280"/>
    </location>
</feature>
<dbReference type="PANTHER" id="PTHR24216:SF65">
    <property type="entry name" value="PAXILLIN-LIKE PROTEIN 1"/>
    <property type="match status" value="1"/>
</dbReference>
<dbReference type="EMBL" id="MNLH01000003">
    <property type="protein sequence ID" value="PNS43288.1"/>
    <property type="molecule type" value="Genomic_DNA"/>
</dbReference>
<dbReference type="GO" id="GO:0030313">
    <property type="term" value="C:cell envelope"/>
    <property type="evidence" value="ECO:0007669"/>
    <property type="project" value="UniProtKB-SubCell"/>
</dbReference>
<feature type="compositionally biased region" description="Low complexity" evidence="3">
    <location>
        <begin position="377"/>
        <end position="422"/>
    </location>
</feature>
<organism evidence="6 7">
    <name type="scientific">Gardnerella vaginalis</name>
    <dbReference type="NCBI Taxonomy" id="2702"/>
    <lineage>
        <taxon>Bacteria</taxon>
        <taxon>Bacillati</taxon>
        <taxon>Actinomycetota</taxon>
        <taxon>Actinomycetes</taxon>
        <taxon>Bifidobacteriales</taxon>
        <taxon>Bifidobacteriaceae</taxon>
        <taxon>Gardnerella</taxon>
    </lineage>
</organism>
<feature type="compositionally biased region" description="Polar residues" evidence="3">
    <location>
        <begin position="186"/>
        <end position="195"/>
    </location>
</feature>
<evidence type="ECO:0000256" key="3">
    <source>
        <dbReference type="SAM" id="MobiDB-lite"/>
    </source>
</evidence>
<feature type="region of interest" description="Disordered" evidence="3">
    <location>
        <begin position="1239"/>
        <end position="1263"/>
    </location>
</feature>
<comment type="subcellular location">
    <subcellularLocation>
        <location evidence="1">Cell envelope</location>
    </subcellularLocation>
</comment>
<evidence type="ECO:0000256" key="5">
    <source>
        <dbReference type="SAM" id="SignalP"/>
    </source>
</evidence>
<dbReference type="PANTHER" id="PTHR24216">
    <property type="entry name" value="PAXILLIN-RELATED"/>
    <property type="match status" value="1"/>
</dbReference>
<dbReference type="Pfam" id="PF09479">
    <property type="entry name" value="Flg_new"/>
    <property type="match status" value="2"/>
</dbReference>
<feature type="region of interest" description="Disordered" evidence="3">
    <location>
        <begin position="2062"/>
        <end position="2096"/>
    </location>
</feature>
<evidence type="ECO:0000256" key="1">
    <source>
        <dbReference type="ARBA" id="ARBA00004196"/>
    </source>
</evidence>
<dbReference type="Proteomes" id="UP000236146">
    <property type="component" value="Unassembled WGS sequence"/>
</dbReference>
<feature type="compositionally biased region" description="Polar residues" evidence="3">
    <location>
        <begin position="423"/>
        <end position="455"/>
    </location>
</feature>
<feature type="compositionally biased region" description="Polar residues" evidence="3">
    <location>
        <begin position="207"/>
        <end position="221"/>
    </location>
</feature>
<dbReference type="InterPro" id="IPR042229">
    <property type="entry name" value="Listeria/Bacterioides_rpt_sf"/>
</dbReference>
<dbReference type="RefSeq" id="WP_103084778.1">
    <property type="nucleotide sequence ID" value="NZ_MNLH01000003.1"/>
</dbReference>
<proteinExistence type="predicted"/>
<sequence length="3179" mass="347601">MSANVNEVDAKKRSKKVHKRVNRKNVTAASMVLVSTLAMILPSSAAAQVSEYKRTLADESVVRRSIKKTHKNLLEPLSPVSSDLSKRTANRLAAEAMKSINNSVAGAGVAGAGVDGSNGADSAGSNGATGVSGDNAGAGTDSGAVDGSGDASSDTNPAVGAPAGVDTADAIGQDNQKTAKPDTAKPDTTAQQPKTETAAKGTVATKPESTNSESTAQSSDSSKAKQPEVKPSVETPAANKSAEPETSQTASAKPAAKTEKENADPTDAKPTDAKSTEVKPESTPTAKQDAKQPSETKQPEENAGGVKPAEVNPAENQQPANAQSGNAESAKPATSNTDSENTNPANEHTVTTTTSAPAAPANNVPETPSAAPAGNVSAPSASTSSAGAESNAGAGTTANPTAEKPSTQGNAAAQGSQSSAEGTNTGVQGANKNGAPSTAGSTPTSEPRSTSNNDPTPSPASTQNAGTQGAGTQNTGTTNTGSATNNTATDPNSQVIKPNTDNPEAGSTSEANGQVQTDKKPKATYNLKIRYTIGGAANKQLVQPYELTIDEGFLNNLGKDGKYEYIELPKAAGYRPSVYHSGDYQYYVKKVEGANSKFVIDDGTDADAIRYLRLSKKLITDYAVKKRQAVESNNSVQTSQNTSSTQSGSDDGIQYYGELNINYAPKTAKYYVRHLLQKLDNKDEFEEAPNIGKPIVVEHKTTNDDGSVTTTKEVIHVTEITGTVGSDVTAVSTYIPGYEPEHNLISSPLSDSEDEKDKLVLNLRYYRKAYEVTYDSAGGTDVTAQKVYYGQKVPKVPEPTYRGHTFLGWQIVEPGESANRSSTSNRSVTNEALNYKMPDHNVQFRAAWSANEATSYRVNVWVQKADLVDKEHPDSLVNYDFVGLVERKNVQTDSEVALDKMNDAGVVDDASKLNGASETEYVKNPELGLTKEELQGKDSKHETGLIAKFNWMNDTHVTNLEGYDTTNPGAESNYLKDSSGNYVTGPIDAKTPNWDNRVYKDIFTRYFHVNKDLTKKLNNEQHDFVPGRPDLGKRSKAKLCANDLNNTLNLVYDRNTYELIFAKPAGVDNGDNAAIKRKDENGKTTIYCYAGGGGCSDKYVGKDKDEHGTEINHKGYRVNVRYGQKLTDIWPDVNELYFSEEGKGSLGWQLGFAGVVKYRDTPPYRFTKEEFADPRWRAAFKKNPKDKVIPKISDDPEHNPQVTHELKDNQRLLTADKSNQSQPIQVIIRKQSIASAKKGGDISEDDYELSTDSYSKDDTPSGDYDYPAPSIAGFNPADGYDTARVGDALDSDDFEGKLEEWYNESHDHGEWDDLSEDEQKAFAKKYHLAFRKYRGVPVDEQEGYTGDATEFDDNKPLEFRYDRQKYAVQFYNADGNAITKDNVAATEELPFEYSLTKRGNAKLTGEDADLYYDGGNVKSYDASVTKDDADDTSKQFDGKYTFTLNGTKYSIVRPENLPKDYVFKGWAVDQAGIHLINGKINDNSEGTEGEGKAKGKAKDFTMPVNGIKLYAAWGKPTDIKHTVTLNYHMPEIDENGNEIKDSNVVTKQQFDHYYVIKENKDIKVPTRKGYDFYGWEIDKNGTKLPYAFGNKVVEDITLDAVWVKDTRYNGTFKHIFLKPGYTFTDYKQPGLSESAKAAMVDHISTQTVSGLREHLRYNAEAVYSDETHFPDKQFTSFEASKDEDQNTGEFIYQTYNTRKYKVKYIDQDGKDLLPESEVSSVNRKYDVAFYKPIEGFMPETTQQNIEYAIGKDGKQIGEKTYTFKYKDVRVLKRQDDAQSRPTNYTRYVFKVADGQGSMGSVVDWQGSNVADGSALVYDAIKGTKAYQMPLPTVKAKPGYEFDVWTSKIYIDDGHGGQTHTDGFDRLPILSESQPNPKVIYTVKFKLKAPVAIDTKVLKPTDALSLDDNSAKELIKNADKYPSNAKFSFAPGERFDSTPGLHKIKVQVHLDGNTAAAEVLYRVLPDLVYASDWGKFKATEYGSKHADDYVPITFTGKNDEGTIIGHDGGNTGSSTSGITTLTAYVYKNKDVRIRVPQAFGKDYNGQHYHYVFKGWVTKVVEPTTSTPSASTPSSGTMKPDEQKPEEKKQEQTFDINSSDRYKNVNLDNGVTYHAIYKRIDYFSSSSDNGTVPKDSVIAIFKPAPKRKWKDGSDGPKVFYVKKGANLADITVKVTDSDGNTTEEKALDFLQNNLTNPTGKWSRSKMINGKEEVTPIDNVSDWKVDKPFQEFVADQTPWTKPKVQTDYLVAVQGKSELPALEKYLTKESFDALKEAKKKGEIEDVKFDYDLPKGKTPEEFENEMLSKPSLYTVPLKVTVNYKDGAKPEPYNLVARLKVIYQLMYPESLPKDDTKPAPKHDIKKNYDTPVIGESGEINLVTNNTDKYVKVEFENPNSTEGTVSGRKEYYILNASKETNTTGIKAPQATGKKYDERSFHYEFVGWKMVKGSIASTTPTVKPVASTSSSAAPALPMVALYASAPNTTGAGVIRSVETGNSSKDNIYTKEQIAKMSFTENTKFEAVFRKVDNVLEPGTNEKIPDNYVPHLFLPGFGRRWTDGTSNPKVFYFDPESSNYYSDINNKVDGLGVQLKGFGGWSIYGAAGNELTATSPDYSKKETRVYVAKQARVDDVNASDIVLSVGDGIPGPDELVHGNDANSNPNIVGVQGAGVYDINKAITKPGITTVVVNVTRTNDKKEQVIVPVKVHIRVLPKVIADKDLPEKGTKEYEFIAENYTKVTYVAGEGGTMQSPMHTYWVRNGKESAIKDYIPDVLADKGYVFKDWSSKTIEKPAAPADQRKATSKEREVLANIAIVGGMPFVANIIRNSHSSTLAALQNLLSEAEKENAEKLYKAKREQLAKIAESNGKYYLAELIRGSKKSTLAALSNLLAQNITNPLEINNTDKLAELVELAEAAEVAGKPFIAKIIRSSKKSSFEALKQLLRSVGVNPETSLPEPQPTYETTITANFEKMAPMKFKLSGSAREGIFTNFRLQNMTEGDVNNTTVTVDGQEVTINKLIAQGLASVNGINAICDGTECKISGTPKIVNGKPKVELKFTTTDKYGRDAEITMEIDVIPEYTPAPTPAPQPEQPDTTPVPTPEIPFVPDFAPSVIPEAQVIEPEVEQPEQPEQEEPQPEPESKPVLAKTGSDTSSVASAGILSAAIAAIGLAVVKTGKHHRKRRNNK</sequence>
<feature type="coiled-coil region" evidence="2">
    <location>
        <begin position="2820"/>
        <end position="2859"/>
    </location>
</feature>
<feature type="transmembrane region" description="Helical" evidence="4">
    <location>
        <begin position="3148"/>
        <end position="3166"/>
    </location>
</feature>
<feature type="compositionally biased region" description="Low complexity" evidence="3">
    <location>
        <begin position="632"/>
        <end position="649"/>
    </location>
</feature>
<keyword evidence="5" id="KW-0732">Signal</keyword>
<feature type="compositionally biased region" description="Acidic residues" evidence="3">
    <location>
        <begin position="3115"/>
        <end position="3130"/>
    </location>
</feature>
<evidence type="ECO:0000256" key="2">
    <source>
        <dbReference type="SAM" id="Coils"/>
    </source>
</evidence>
<feature type="region of interest" description="Disordered" evidence="3">
    <location>
        <begin position="630"/>
        <end position="651"/>
    </location>
</feature>
<dbReference type="Gene3D" id="2.60.40.4270">
    <property type="entry name" value="Listeria-Bacteroides repeat domain"/>
    <property type="match status" value="2"/>
</dbReference>
<keyword evidence="4" id="KW-1133">Transmembrane helix</keyword>
<feature type="compositionally biased region" description="Polar residues" evidence="3">
    <location>
        <begin position="490"/>
        <end position="516"/>
    </location>
</feature>
<feature type="compositionally biased region" description="Low complexity" evidence="3">
    <location>
        <begin position="137"/>
        <end position="155"/>
    </location>
</feature>
<feature type="compositionally biased region" description="Low complexity" evidence="3">
    <location>
        <begin position="2062"/>
        <end position="2075"/>
    </location>
</feature>
<feature type="compositionally biased region" description="Low complexity" evidence="3">
    <location>
        <begin position="349"/>
        <end position="368"/>
    </location>
</feature>
<evidence type="ECO:0000313" key="6">
    <source>
        <dbReference type="EMBL" id="PNS43288.1"/>
    </source>
</evidence>
<feature type="signal peptide" evidence="5">
    <location>
        <begin position="1"/>
        <end position="47"/>
    </location>
</feature>
<keyword evidence="4" id="KW-0472">Membrane</keyword>
<gene>
    <name evidence="6" type="ORF">BFS05_04430</name>
</gene>
<reference evidence="6 7" key="1">
    <citation type="submission" date="2016-10" db="EMBL/GenBank/DDBJ databases">
        <authorList>
            <person name="Varghese N."/>
        </authorList>
    </citation>
    <scope>NUCLEOTIDE SEQUENCE [LARGE SCALE GENOMIC DNA]</scope>
    <source>
        <strain evidence="6 7">KA00225</strain>
    </source>
</reference>
<protein>
    <recommendedName>
        <fullName evidence="8">Repeat protein</fullName>
    </recommendedName>
</protein>
<accession>A0A2K1SUU4</accession>
<keyword evidence="2" id="KW-0175">Coiled coil</keyword>
<feature type="region of interest" description="Disordered" evidence="3">
    <location>
        <begin position="3114"/>
        <end position="3147"/>
    </location>
</feature>
<feature type="chain" id="PRO_5014476899" description="Repeat protein" evidence="5">
    <location>
        <begin position="48"/>
        <end position="3179"/>
    </location>
</feature>